<dbReference type="GO" id="GO:0005654">
    <property type="term" value="C:nucleoplasm"/>
    <property type="evidence" value="ECO:0007669"/>
    <property type="project" value="TreeGrafter"/>
</dbReference>
<feature type="compositionally biased region" description="Low complexity" evidence="14">
    <location>
        <begin position="164"/>
        <end position="179"/>
    </location>
</feature>
<evidence type="ECO:0000259" key="15">
    <source>
        <dbReference type="PROSITE" id="PS50103"/>
    </source>
</evidence>
<dbReference type="GO" id="GO:0008270">
    <property type="term" value="F:zinc ion binding"/>
    <property type="evidence" value="ECO:0007669"/>
    <property type="project" value="UniProtKB-KW"/>
</dbReference>
<feature type="domain" description="C3H1-type" evidence="15">
    <location>
        <begin position="13"/>
        <end position="41"/>
    </location>
</feature>
<keyword evidence="6" id="KW-0677">Repeat</keyword>
<evidence type="ECO:0000256" key="8">
    <source>
        <dbReference type="ARBA" id="ARBA00022833"/>
    </source>
</evidence>
<evidence type="ECO:0000256" key="13">
    <source>
        <dbReference type="PROSITE-ProRule" id="PRU00723"/>
    </source>
</evidence>
<evidence type="ECO:0000256" key="3">
    <source>
        <dbReference type="ARBA" id="ARBA00022490"/>
    </source>
</evidence>
<feature type="region of interest" description="Disordered" evidence="14">
    <location>
        <begin position="164"/>
        <end position="186"/>
    </location>
</feature>
<reference evidence="16" key="1">
    <citation type="submission" date="2025-08" db="UniProtKB">
        <authorList>
            <consortium name="Ensembl"/>
        </authorList>
    </citation>
    <scope>IDENTIFICATION</scope>
</reference>
<feature type="zinc finger region" description="C3H1-type" evidence="13">
    <location>
        <begin position="185"/>
        <end position="213"/>
    </location>
</feature>
<dbReference type="GO" id="GO:0008380">
    <property type="term" value="P:RNA splicing"/>
    <property type="evidence" value="ECO:0007669"/>
    <property type="project" value="UniProtKB-KW"/>
</dbReference>
<dbReference type="InterPro" id="IPR054429">
    <property type="entry name" value="Znf-CCCH_Muscleblind-like"/>
</dbReference>
<evidence type="ECO:0000256" key="12">
    <source>
        <dbReference type="ARBA" id="ARBA00038226"/>
    </source>
</evidence>
<dbReference type="GeneTree" id="ENSGT00950000182897"/>
<keyword evidence="17" id="KW-1185">Reference proteome</keyword>
<keyword evidence="7 13" id="KW-0863">Zinc-finger</keyword>
<reference evidence="16" key="2">
    <citation type="submission" date="2025-09" db="UniProtKB">
        <authorList>
            <consortium name="Ensembl"/>
        </authorList>
    </citation>
    <scope>IDENTIFICATION</scope>
</reference>
<evidence type="ECO:0000313" key="16">
    <source>
        <dbReference type="Ensembl" id="ENSOSIP00000010599.1"/>
    </source>
</evidence>
<keyword evidence="9" id="KW-0694">RNA-binding</keyword>
<keyword evidence="4" id="KW-0507">mRNA processing</keyword>
<evidence type="ECO:0000256" key="9">
    <source>
        <dbReference type="ARBA" id="ARBA00022884"/>
    </source>
</evidence>
<feature type="zinc finger region" description="C3H1-type" evidence="13">
    <location>
        <begin position="221"/>
        <end position="247"/>
    </location>
</feature>
<dbReference type="PANTHER" id="PTHR12675">
    <property type="entry name" value="MUSCLEBLIND-LIKE PROTEIN"/>
    <property type="match status" value="1"/>
</dbReference>
<evidence type="ECO:0000256" key="1">
    <source>
        <dbReference type="ARBA" id="ARBA00004123"/>
    </source>
</evidence>
<feature type="domain" description="C3H1-type" evidence="15">
    <location>
        <begin position="185"/>
        <end position="213"/>
    </location>
</feature>
<sequence>MALNMSAVRDTKWLTLEVCRQFQRGNCSRSDEECKFAHPPKSCQIENGRVIACFDSLKGRCSRENCKYLHPPSHLKTQLEINGRNNLIHQKTAAAVLAQQMQLMIPGAGLQPMQTFPVTQGLGTNASLGYGSYITQLNPGVSLIPQDLLSSTPVLVSGSQGVPVQCSSSSSSSSTSSPSQKLQRTDKLEVCREFQRGNCARGETDCRFAHPSDSPMIDATDNTVTVCMDYIKSRCSREKCKYFHPPAHLQAKIKSSQQQVSQAGSAAGTTAAAMAFPHSVLQTLPKRPALEKSSWASALFTPNLLHYQQALANAHLQQPAAGFYPTGSVFCMTPANNVVPMMYSATPATVSAATTPATSVPYAATPPANQIILK</sequence>
<dbReference type="FunFam" id="3.30.1370.210:FF:000004">
    <property type="entry name" value="Muscleblind like splicing regulator 1"/>
    <property type="match status" value="1"/>
</dbReference>
<dbReference type="SMART" id="SM00356">
    <property type="entry name" value="ZnF_C3H1"/>
    <property type="match status" value="4"/>
</dbReference>
<feature type="domain" description="C3H1-type" evidence="15">
    <location>
        <begin position="47"/>
        <end position="73"/>
    </location>
</feature>
<dbReference type="InterPro" id="IPR000571">
    <property type="entry name" value="Znf_CCCH"/>
</dbReference>
<organism evidence="16 17">
    <name type="scientific">Oryzias sinensis</name>
    <name type="common">Chinese medaka</name>
    <dbReference type="NCBI Taxonomy" id="183150"/>
    <lineage>
        <taxon>Eukaryota</taxon>
        <taxon>Metazoa</taxon>
        <taxon>Chordata</taxon>
        <taxon>Craniata</taxon>
        <taxon>Vertebrata</taxon>
        <taxon>Euteleostomi</taxon>
        <taxon>Actinopterygii</taxon>
        <taxon>Neopterygii</taxon>
        <taxon>Teleostei</taxon>
        <taxon>Neoteleostei</taxon>
        <taxon>Acanthomorphata</taxon>
        <taxon>Ovalentaria</taxon>
        <taxon>Atherinomorphae</taxon>
        <taxon>Beloniformes</taxon>
        <taxon>Adrianichthyidae</taxon>
        <taxon>Oryziinae</taxon>
        <taxon>Oryzias</taxon>
    </lineage>
</organism>
<dbReference type="Pfam" id="PF00642">
    <property type="entry name" value="zf-CCCH"/>
    <property type="match status" value="1"/>
</dbReference>
<dbReference type="FunFam" id="3.30.1370.210:FF:000002">
    <property type="entry name" value="Muscleblind-like 1 isoform 2"/>
    <property type="match status" value="1"/>
</dbReference>
<proteinExistence type="inferred from homology"/>
<accession>A0A8C7XAN3</accession>
<protein>
    <submittedName>
        <fullName evidence="16">Muscleblind like splicing regulator 2</fullName>
    </submittedName>
</protein>
<dbReference type="Ensembl" id="ENSOSIT00000011259.1">
    <property type="protein sequence ID" value="ENSOSIP00000010599.1"/>
    <property type="gene ID" value="ENSOSIG00000006463.1"/>
</dbReference>
<dbReference type="Pfam" id="PF14608">
    <property type="entry name" value="zf-CCCH_2"/>
    <property type="match status" value="1"/>
</dbReference>
<dbReference type="GO" id="GO:0003723">
    <property type="term" value="F:RNA binding"/>
    <property type="evidence" value="ECO:0007669"/>
    <property type="project" value="UniProtKB-KW"/>
</dbReference>
<comment type="subcellular location">
    <subcellularLocation>
        <location evidence="2">Cytoplasm</location>
    </subcellularLocation>
    <subcellularLocation>
        <location evidence="1">Nucleus</location>
    </subcellularLocation>
</comment>
<dbReference type="AlphaFoldDB" id="A0A8C7XAN3"/>
<keyword evidence="8 13" id="KW-0862">Zinc</keyword>
<evidence type="ECO:0000256" key="5">
    <source>
        <dbReference type="ARBA" id="ARBA00022723"/>
    </source>
</evidence>
<evidence type="ECO:0000256" key="10">
    <source>
        <dbReference type="ARBA" id="ARBA00023187"/>
    </source>
</evidence>
<dbReference type="Proteomes" id="UP000694383">
    <property type="component" value="Unplaced"/>
</dbReference>
<dbReference type="Pfam" id="PF22628">
    <property type="entry name" value="zf-CCCH_10"/>
    <property type="match status" value="2"/>
</dbReference>
<evidence type="ECO:0000256" key="7">
    <source>
        <dbReference type="ARBA" id="ARBA00022771"/>
    </source>
</evidence>
<dbReference type="PANTHER" id="PTHR12675:SF4">
    <property type="entry name" value="MUSCLEBLIND-LIKE PROTEIN 2"/>
    <property type="match status" value="1"/>
</dbReference>
<evidence type="ECO:0000256" key="11">
    <source>
        <dbReference type="ARBA" id="ARBA00023242"/>
    </source>
</evidence>
<feature type="zinc finger region" description="C3H1-type" evidence="13">
    <location>
        <begin position="13"/>
        <end position="41"/>
    </location>
</feature>
<feature type="zinc finger region" description="C3H1-type" evidence="13">
    <location>
        <begin position="47"/>
        <end position="73"/>
    </location>
</feature>
<dbReference type="GO" id="GO:0006397">
    <property type="term" value="P:mRNA processing"/>
    <property type="evidence" value="ECO:0007669"/>
    <property type="project" value="UniProtKB-KW"/>
</dbReference>
<evidence type="ECO:0000313" key="17">
    <source>
        <dbReference type="Proteomes" id="UP000694383"/>
    </source>
</evidence>
<name>A0A8C7XAN3_9TELE</name>
<evidence type="ECO:0000256" key="4">
    <source>
        <dbReference type="ARBA" id="ARBA00022664"/>
    </source>
</evidence>
<dbReference type="GO" id="GO:0005737">
    <property type="term" value="C:cytoplasm"/>
    <property type="evidence" value="ECO:0007669"/>
    <property type="project" value="UniProtKB-SubCell"/>
</dbReference>
<dbReference type="GO" id="GO:0043484">
    <property type="term" value="P:regulation of RNA splicing"/>
    <property type="evidence" value="ECO:0007669"/>
    <property type="project" value="TreeGrafter"/>
</dbReference>
<comment type="similarity">
    <text evidence="12">Belongs to the muscleblind family.</text>
</comment>
<keyword evidence="10" id="KW-0508">mRNA splicing</keyword>
<evidence type="ECO:0000256" key="6">
    <source>
        <dbReference type="ARBA" id="ARBA00022737"/>
    </source>
</evidence>
<evidence type="ECO:0000256" key="2">
    <source>
        <dbReference type="ARBA" id="ARBA00004496"/>
    </source>
</evidence>
<dbReference type="Gene3D" id="3.30.1370.210">
    <property type="match status" value="2"/>
</dbReference>
<dbReference type="PROSITE" id="PS50103">
    <property type="entry name" value="ZF_C3H1"/>
    <property type="match status" value="4"/>
</dbReference>
<keyword evidence="5 13" id="KW-0479">Metal-binding</keyword>
<keyword evidence="3" id="KW-0963">Cytoplasm</keyword>
<feature type="domain" description="C3H1-type" evidence="15">
    <location>
        <begin position="221"/>
        <end position="247"/>
    </location>
</feature>
<evidence type="ECO:0000256" key="14">
    <source>
        <dbReference type="SAM" id="MobiDB-lite"/>
    </source>
</evidence>
<keyword evidence="11" id="KW-0539">Nucleus</keyword>